<evidence type="ECO:0000313" key="3">
    <source>
        <dbReference type="Proteomes" id="UP000243459"/>
    </source>
</evidence>
<protein>
    <submittedName>
        <fullName evidence="2">Uncharacterized protein</fullName>
    </submittedName>
</protein>
<evidence type="ECO:0000256" key="1">
    <source>
        <dbReference type="SAM" id="MobiDB-lite"/>
    </source>
</evidence>
<gene>
    <name evidence="2" type="ORF">A4U43_C01F3930</name>
</gene>
<feature type="compositionally biased region" description="Acidic residues" evidence="1">
    <location>
        <begin position="33"/>
        <end position="45"/>
    </location>
</feature>
<accession>A0A5P1FQC7</accession>
<dbReference type="Proteomes" id="UP000243459">
    <property type="component" value="Chromosome 1"/>
</dbReference>
<dbReference type="Gramene" id="ONK79199">
    <property type="protein sequence ID" value="ONK79199"/>
    <property type="gene ID" value="A4U43_C01F3930"/>
</dbReference>
<dbReference type="EMBL" id="CM007381">
    <property type="protein sequence ID" value="ONK79199.1"/>
    <property type="molecule type" value="Genomic_DNA"/>
</dbReference>
<organism evidence="2 3">
    <name type="scientific">Asparagus officinalis</name>
    <name type="common">Garden asparagus</name>
    <dbReference type="NCBI Taxonomy" id="4686"/>
    <lineage>
        <taxon>Eukaryota</taxon>
        <taxon>Viridiplantae</taxon>
        <taxon>Streptophyta</taxon>
        <taxon>Embryophyta</taxon>
        <taxon>Tracheophyta</taxon>
        <taxon>Spermatophyta</taxon>
        <taxon>Magnoliopsida</taxon>
        <taxon>Liliopsida</taxon>
        <taxon>Asparagales</taxon>
        <taxon>Asparagaceae</taxon>
        <taxon>Asparagoideae</taxon>
        <taxon>Asparagus</taxon>
    </lineage>
</organism>
<keyword evidence="3" id="KW-1185">Reference proteome</keyword>
<evidence type="ECO:0000313" key="2">
    <source>
        <dbReference type="EMBL" id="ONK79199.1"/>
    </source>
</evidence>
<name>A0A5P1FQC7_ASPOF</name>
<proteinExistence type="predicted"/>
<dbReference type="AlphaFoldDB" id="A0A5P1FQC7"/>
<reference evidence="3" key="1">
    <citation type="journal article" date="2017" name="Nat. Commun.">
        <title>The asparagus genome sheds light on the origin and evolution of a young Y chromosome.</title>
        <authorList>
            <person name="Harkess A."/>
            <person name="Zhou J."/>
            <person name="Xu C."/>
            <person name="Bowers J.E."/>
            <person name="Van der Hulst R."/>
            <person name="Ayyampalayam S."/>
            <person name="Mercati F."/>
            <person name="Riccardi P."/>
            <person name="McKain M.R."/>
            <person name="Kakrana A."/>
            <person name="Tang H."/>
            <person name="Ray J."/>
            <person name="Groenendijk J."/>
            <person name="Arikit S."/>
            <person name="Mathioni S.M."/>
            <person name="Nakano M."/>
            <person name="Shan H."/>
            <person name="Telgmann-Rauber A."/>
            <person name="Kanno A."/>
            <person name="Yue Z."/>
            <person name="Chen H."/>
            <person name="Li W."/>
            <person name="Chen Y."/>
            <person name="Xu X."/>
            <person name="Zhang Y."/>
            <person name="Luo S."/>
            <person name="Chen H."/>
            <person name="Gao J."/>
            <person name="Mao Z."/>
            <person name="Pires J.C."/>
            <person name="Luo M."/>
            <person name="Kudrna D."/>
            <person name="Wing R.A."/>
            <person name="Meyers B.C."/>
            <person name="Yi K."/>
            <person name="Kong H."/>
            <person name="Lavrijsen P."/>
            <person name="Sunseri F."/>
            <person name="Falavigna A."/>
            <person name="Ye Y."/>
            <person name="Leebens-Mack J.H."/>
            <person name="Chen G."/>
        </authorList>
    </citation>
    <scope>NUCLEOTIDE SEQUENCE [LARGE SCALE GENOMIC DNA]</scope>
    <source>
        <strain evidence="3">cv. DH0086</strain>
    </source>
</reference>
<sequence length="72" mass="7622">MIPSSLPPSPPLLLLARYGVINENGTMRMDFDVGEFDSDLEDNGGGDDGSGGRSNETSEESGGVLGHYNFDD</sequence>
<feature type="region of interest" description="Disordered" evidence="1">
    <location>
        <begin position="33"/>
        <end position="72"/>
    </location>
</feature>